<dbReference type="SUPFAM" id="SSF46894">
    <property type="entry name" value="C-terminal effector domain of the bipartite response regulators"/>
    <property type="match status" value="1"/>
</dbReference>
<evidence type="ECO:0000256" key="2">
    <source>
        <dbReference type="ARBA" id="ARBA00023125"/>
    </source>
</evidence>
<keyword evidence="2" id="KW-0238">DNA-binding</keyword>
<keyword evidence="1" id="KW-0805">Transcription regulation</keyword>
<dbReference type="PROSITE" id="PS00622">
    <property type="entry name" value="HTH_LUXR_1"/>
    <property type="match status" value="1"/>
</dbReference>
<dbReference type="EMBL" id="UPHU01000001">
    <property type="protein sequence ID" value="VBA54843.1"/>
    <property type="molecule type" value="Genomic_DNA"/>
</dbReference>
<dbReference type="InterPro" id="IPR016032">
    <property type="entry name" value="Sig_transdc_resp-reg_C-effctor"/>
</dbReference>
<dbReference type="PRINTS" id="PR00038">
    <property type="entry name" value="HTHLUXR"/>
</dbReference>
<dbReference type="Proteomes" id="UP000268285">
    <property type="component" value="Unassembled WGS sequence"/>
</dbReference>
<dbReference type="Pfam" id="PF00196">
    <property type="entry name" value="GerE"/>
    <property type="match status" value="1"/>
</dbReference>
<dbReference type="CDD" id="cd06170">
    <property type="entry name" value="LuxR_C_like"/>
    <property type="match status" value="1"/>
</dbReference>
<feature type="domain" description="HTH luxR-type" evidence="4">
    <location>
        <begin position="42"/>
        <end position="107"/>
    </location>
</feature>
<dbReference type="SMART" id="SM00421">
    <property type="entry name" value="HTH_LUXR"/>
    <property type="match status" value="1"/>
</dbReference>
<dbReference type="Gene3D" id="1.10.10.10">
    <property type="entry name" value="Winged helix-like DNA-binding domain superfamily/Winged helix DNA-binding domain"/>
    <property type="match status" value="1"/>
</dbReference>
<dbReference type="AlphaFoldDB" id="A0A498QZ94"/>
<reference evidence="5 6" key="1">
    <citation type="submission" date="2018-09" db="EMBL/GenBank/DDBJ databases">
        <authorList>
            <person name="Tagini F."/>
        </authorList>
    </citation>
    <scope>NUCLEOTIDE SEQUENCE [LARGE SCALE GENOMIC DNA]</scope>
    <source>
        <strain evidence="5 6">MK142</strain>
    </source>
</reference>
<dbReference type="GO" id="GO:0006355">
    <property type="term" value="P:regulation of DNA-templated transcription"/>
    <property type="evidence" value="ECO:0007669"/>
    <property type="project" value="InterPro"/>
</dbReference>
<evidence type="ECO:0000256" key="1">
    <source>
        <dbReference type="ARBA" id="ARBA00023015"/>
    </source>
</evidence>
<dbReference type="InterPro" id="IPR000792">
    <property type="entry name" value="Tscrpt_reg_LuxR_C"/>
</dbReference>
<organism evidence="5 6">
    <name type="scientific">Mycobacterium pseudokansasii</name>
    <dbReference type="NCBI Taxonomy" id="2341080"/>
    <lineage>
        <taxon>Bacteria</taxon>
        <taxon>Bacillati</taxon>
        <taxon>Actinomycetota</taxon>
        <taxon>Actinomycetes</taxon>
        <taxon>Mycobacteriales</taxon>
        <taxon>Mycobacteriaceae</taxon>
        <taxon>Mycobacterium</taxon>
    </lineage>
</organism>
<dbReference type="PANTHER" id="PTHR44688">
    <property type="entry name" value="DNA-BINDING TRANSCRIPTIONAL ACTIVATOR DEVR_DOSR"/>
    <property type="match status" value="1"/>
</dbReference>
<dbReference type="RefSeq" id="WP_036405070.1">
    <property type="nucleotide sequence ID" value="NZ_JAIENV010000097.1"/>
</dbReference>
<evidence type="ECO:0000259" key="4">
    <source>
        <dbReference type="PROSITE" id="PS50043"/>
    </source>
</evidence>
<protein>
    <submittedName>
        <fullName evidence="5">HTH-type transcriptional regulator</fullName>
    </submittedName>
</protein>
<dbReference type="GO" id="GO:0003677">
    <property type="term" value="F:DNA binding"/>
    <property type="evidence" value="ECO:0007669"/>
    <property type="project" value="UniProtKB-KW"/>
</dbReference>
<dbReference type="PROSITE" id="PS50043">
    <property type="entry name" value="HTH_LUXR_2"/>
    <property type="match status" value="1"/>
</dbReference>
<sequence>MAWLRDALDNSVFDAVWAEGAALSIEEAIAHAQRGRGERRRPASGWESLTPAERDVVRLVADGLANKDIATRLFVSPRTVQAHLTHVYTKLGLTSRVQLAQEAARHG</sequence>
<evidence type="ECO:0000256" key="3">
    <source>
        <dbReference type="ARBA" id="ARBA00023163"/>
    </source>
</evidence>
<keyword evidence="3" id="KW-0804">Transcription</keyword>
<gene>
    <name evidence="5" type="ORF">LAUMK142_04838</name>
</gene>
<dbReference type="InterPro" id="IPR036388">
    <property type="entry name" value="WH-like_DNA-bd_sf"/>
</dbReference>
<evidence type="ECO:0000313" key="5">
    <source>
        <dbReference type="EMBL" id="VBA54843.1"/>
    </source>
</evidence>
<evidence type="ECO:0000313" key="6">
    <source>
        <dbReference type="Proteomes" id="UP000268285"/>
    </source>
</evidence>
<proteinExistence type="predicted"/>
<keyword evidence="6" id="KW-1185">Reference proteome</keyword>
<name>A0A498QZ94_9MYCO</name>
<dbReference type="PANTHER" id="PTHR44688:SF16">
    <property type="entry name" value="DNA-BINDING TRANSCRIPTIONAL ACTIVATOR DEVR_DOSR"/>
    <property type="match status" value="1"/>
</dbReference>
<accession>A0A498QZ94</accession>
<dbReference type="FunFam" id="1.10.10.10:FF:000553">
    <property type="entry name" value="Transcriptional regulator, LuxR family"/>
    <property type="match status" value="1"/>
</dbReference>